<dbReference type="GO" id="GO:0061172">
    <property type="term" value="P:regulation of establishment of bipolar cell polarity"/>
    <property type="evidence" value="ECO:0007669"/>
    <property type="project" value="TreeGrafter"/>
</dbReference>
<name>A0AA35TAD2_GEOBA</name>
<proteinExistence type="predicted"/>
<evidence type="ECO:0000256" key="1">
    <source>
        <dbReference type="SAM" id="MobiDB-lite"/>
    </source>
</evidence>
<dbReference type="GO" id="GO:0000132">
    <property type="term" value="P:establishment of mitotic spindle orientation"/>
    <property type="evidence" value="ECO:0007669"/>
    <property type="project" value="TreeGrafter"/>
</dbReference>
<sequence>LPPFSPSLSKLKKTLFPRPPKPPPPPTGFLVDPNSLQRLLPTTVDTFLHNLGIFKEDAEKHQLYCQEVIELSEDISLILILPPSDQVCTPPGSTDHFAKLSDFVALPINTFEISET</sequence>
<reference evidence="2" key="1">
    <citation type="submission" date="2023-03" db="EMBL/GenBank/DDBJ databases">
        <authorList>
            <person name="Steffen K."/>
            <person name="Cardenas P."/>
        </authorList>
    </citation>
    <scope>NUCLEOTIDE SEQUENCE</scope>
</reference>
<dbReference type="AlphaFoldDB" id="A0AA35TAD2"/>
<feature type="compositionally biased region" description="Pro residues" evidence="1">
    <location>
        <begin position="17"/>
        <end position="27"/>
    </location>
</feature>
<dbReference type="PANTHER" id="PTHR21437:SF1">
    <property type="entry name" value="WIDE AWAKE"/>
    <property type="match status" value="1"/>
</dbReference>
<dbReference type="InterPro" id="IPR039269">
    <property type="entry name" value="ANKFN1"/>
</dbReference>
<evidence type="ECO:0000313" key="2">
    <source>
        <dbReference type="EMBL" id="CAI8044670.1"/>
    </source>
</evidence>
<comment type="caution">
    <text evidence="2">The sequence shown here is derived from an EMBL/GenBank/DDBJ whole genome shotgun (WGS) entry which is preliminary data.</text>
</comment>
<dbReference type="GO" id="GO:0005819">
    <property type="term" value="C:spindle"/>
    <property type="evidence" value="ECO:0007669"/>
    <property type="project" value="TreeGrafter"/>
</dbReference>
<feature type="non-terminal residue" evidence="2">
    <location>
        <position position="116"/>
    </location>
</feature>
<protein>
    <submittedName>
        <fullName evidence="2">Ankyrin repeat and fibronectin type-III domain-containing protein 1</fullName>
    </submittedName>
</protein>
<dbReference type="EMBL" id="CASHTH010003415">
    <property type="protein sequence ID" value="CAI8044670.1"/>
    <property type="molecule type" value="Genomic_DNA"/>
</dbReference>
<keyword evidence="3" id="KW-1185">Reference proteome</keyword>
<feature type="non-terminal residue" evidence="2">
    <location>
        <position position="1"/>
    </location>
</feature>
<gene>
    <name evidence="2" type="ORF">GBAR_LOCUS24763</name>
</gene>
<feature type="region of interest" description="Disordered" evidence="1">
    <location>
        <begin position="1"/>
        <end position="29"/>
    </location>
</feature>
<accession>A0AA35TAD2</accession>
<organism evidence="2 3">
    <name type="scientific">Geodia barretti</name>
    <name type="common">Barrett's horny sponge</name>
    <dbReference type="NCBI Taxonomy" id="519541"/>
    <lineage>
        <taxon>Eukaryota</taxon>
        <taxon>Metazoa</taxon>
        <taxon>Porifera</taxon>
        <taxon>Demospongiae</taxon>
        <taxon>Heteroscleromorpha</taxon>
        <taxon>Tetractinellida</taxon>
        <taxon>Astrophorina</taxon>
        <taxon>Geodiidae</taxon>
        <taxon>Geodia</taxon>
    </lineage>
</organism>
<dbReference type="PANTHER" id="PTHR21437">
    <property type="entry name" value="WIDE AWAKE"/>
    <property type="match status" value="1"/>
</dbReference>
<evidence type="ECO:0000313" key="3">
    <source>
        <dbReference type="Proteomes" id="UP001174909"/>
    </source>
</evidence>
<dbReference type="Proteomes" id="UP001174909">
    <property type="component" value="Unassembled WGS sequence"/>
</dbReference>